<accession>A0A4Z2GW53</accession>
<dbReference type="EMBL" id="SRLO01000407">
    <property type="protein sequence ID" value="TNN57325.1"/>
    <property type="molecule type" value="Genomic_DNA"/>
</dbReference>
<dbReference type="OrthoDB" id="10594541at2759"/>
<gene>
    <name evidence="1" type="ORF">EYF80_032401</name>
</gene>
<sequence length="127" mass="14197">MVQALGSLHSVTKVKYSSPIFFTSNRPAPVPTSSSRSSSVRLAIRAPHALRGGGQKKRCYFTGYLAMRLLSVFLTRRMAVMLAFIKEQSSRMMRGSLMERLMRGWVTSLFTMTPFSTHESSMMPPGT</sequence>
<organism evidence="1 2">
    <name type="scientific">Liparis tanakae</name>
    <name type="common">Tanaka's snailfish</name>
    <dbReference type="NCBI Taxonomy" id="230148"/>
    <lineage>
        <taxon>Eukaryota</taxon>
        <taxon>Metazoa</taxon>
        <taxon>Chordata</taxon>
        <taxon>Craniata</taxon>
        <taxon>Vertebrata</taxon>
        <taxon>Euteleostomi</taxon>
        <taxon>Actinopterygii</taxon>
        <taxon>Neopterygii</taxon>
        <taxon>Teleostei</taxon>
        <taxon>Neoteleostei</taxon>
        <taxon>Acanthomorphata</taxon>
        <taxon>Eupercaria</taxon>
        <taxon>Perciformes</taxon>
        <taxon>Cottioidei</taxon>
        <taxon>Cottales</taxon>
        <taxon>Liparidae</taxon>
        <taxon>Liparis</taxon>
    </lineage>
</organism>
<keyword evidence="2" id="KW-1185">Reference proteome</keyword>
<dbReference type="AlphaFoldDB" id="A0A4Z2GW53"/>
<evidence type="ECO:0000313" key="2">
    <source>
        <dbReference type="Proteomes" id="UP000314294"/>
    </source>
</evidence>
<protein>
    <submittedName>
        <fullName evidence="1">Uncharacterized protein</fullName>
    </submittedName>
</protein>
<evidence type="ECO:0000313" key="1">
    <source>
        <dbReference type="EMBL" id="TNN57325.1"/>
    </source>
</evidence>
<name>A0A4Z2GW53_9TELE</name>
<reference evidence="1 2" key="1">
    <citation type="submission" date="2019-03" db="EMBL/GenBank/DDBJ databases">
        <title>First draft genome of Liparis tanakae, snailfish: a comprehensive survey of snailfish specific genes.</title>
        <authorList>
            <person name="Kim W."/>
            <person name="Song I."/>
            <person name="Jeong J.-H."/>
            <person name="Kim D."/>
            <person name="Kim S."/>
            <person name="Ryu S."/>
            <person name="Song J.Y."/>
            <person name="Lee S.K."/>
        </authorList>
    </citation>
    <scope>NUCLEOTIDE SEQUENCE [LARGE SCALE GENOMIC DNA]</scope>
    <source>
        <tissue evidence="1">Muscle</tissue>
    </source>
</reference>
<comment type="caution">
    <text evidence="1">The sequence shown here is derived from an EMBL/GenBank/DDBJ whole genome shotgun (WGS) entry which is preliminary data.</text>
</comment>
<proteinExistence type="predicted"/>
<dbReference type="Proteomes" id="UP000314294">
    <property type="component" value="Unassembled WGS sequence"/>
</dbReference>